<dbReference type="InterPro" id="IPR001680">
    <property type="entry name" value="WD40_rpt"/>
</dbReference>
<comment type="caution">
    <text evidence="1">The sequence shown here is derived from an EMBL/GenBank/DDBJ whole genome shotgun (WGS) entry which is preliminary data.</text>
</comment>
<dbReference type="InterPro" id="IPR015943">
    <property type="entry name" value="WD40/YVTN_repeat-like_dom_sf"/>
</dbReference>
<dbReference type="InterPro" id="IPR052778">
    <property type="entry name" value="Centrosome-WD_assoc"/>
</dbReference>
<dbReference type="GO" id="GO:0005815">
    <property type="term" value="C:microtubule organizing center"/>
    <property type="evidence" value="ECO:0007669"/>
    <property type="project" value="TreeGrafter"/>
</dbReference>
<organism evidence="1">
    <name type="scientific">Sesamum angustifolium</name>
    <dbReference type="NCBI Taxonomy" id="2727405"/>
    <lineage>
        <taxon>Eukaryota</taxon>
        <taxon>Viridiplantae</taxon>
        <taxon>Streptophyta</taxon>
        <taxon>Embryophyta</taxon>
        <taxon>Tracheophyta</taxon>
        <taxon>Spermatophyta</taxon>
        <taxon>Magnoliopsida</taxon>
        <taxon>eudicotyledons</taxon>
        <taxon>Gunneridae</taxon>
        <taxon>Pentapetalae</taxon>
        <taxon>asterids</taxon>
        <taxon>lamiids</taxon>
        <taxon>Lamiales</taxon>
        <taxon>Pedaliaceae</taxon>
        <taxon>Sesamum</taxon>
    </lineage>
</organism>
<dbReference type="SUPFAM" id="SSF50978">
    <property type="entry name" value="WD40 repeat-like"/>
    <property type="match status" value="1"/>
</dbReference>
<gene>
    <name evidence="1" type="ORF">Sangu_2173700</name>
</gene>
<proteinExistence type="predicted"/>
<evidence type="ECO:0000313" key="1">
    <source>
        <dbReference type="EMBL" id="KAL0317594.1"/>
    </source>
</evidence>
<dbReference type="SMART" id="SM00320">
    <property type="entry name" value="WD40"/>
    <property type="match status" value="1"/>
</dbReference>
<dbReference type="Gene3D" id="2.130.10.10">
    <property type="entry name" value="YVTN repeat-like/Quinoprotein amine dehydrogenase"/>
    <property type="match status" value="1"/>
</dbReference>
<dbReference type="GO" id="GO:1990811">
    <property type="term" value="C:MWP complex"/>
    <property type="evidence" value="ECO:0007669"/>
    <property type="project" value="TreeGrafter"/>
</dbReference>
<reference evidence="1" key="1">
    <citation type="submission" date="2020-06" db="EMBL/GenBank/DDBJ databases">
        <authorList>
            <person name="Li T."/>
            <person name="Hu X."/>
            <person name="Zhang T."/>
            <person name="Song X."/>
            <person name="Zhang H."/>
            <person name="Dai N."/>
            <person name="Sheng W."/>
            <person name="Hou X."/>
            <person name="Wei L."/>
        </authorList>
    </citation>
    <scope>NUCLEOTIDE SEQUENCE</scope>
    <source>
        <strain evidence="1">G01</strain>
        <tissue evidence="1">Leaf</tissue>
    </source>
</reference>
<dbReference type="PANTHER" id="PTHR16220">
    <property type="entry name" value="WD REPEAT PROTEIN 8-RELATED"/>
    <property type="match status" value="1"/>
</dbReference>
<accession>A0AAW2LET3</accession>
<sequence>MAVISCTARDGMAKSTEGPADYGCFAVDTLDLSDIQWSPDDSAIVIWDSPLEYKVLIYSPDGRCLSKYQAYESGLGVKSVSWSPCSQFLAVGSYDQMIRVLNHLTWKVFAEFTHLSTVRGPCAAAVFKEVDEPLQLDMSELSLSDEFAKRNADNAAETYIQVRYDVMEVPITLPSQKPPAEKPNPKQGIVELRWELSSSQRQGVILLRSCASVARIERLQLRGLARSDRSWKMSMMKMFKSSNISPETGFLYSN</sequence>
<dbReference type="Pfam" id="PF00400">
    <property type="entry name" value="WD40"/>
    <property type="match status" value="1"/>
</dbReference>
<dbReference type="PANTHER" id="PTHR16220:SF0">
    <property type="entry name" value="WD REPEAT-CONTAINING PROTEIN WRAP73"/>
    <property type="match status" value="1"/>
</dbReference>
<dbReference type="EMBL" id="JACGWK010000014">
    <property type="protein sequence ID" value="KAL0317594.1"/>
    <property type="molecule type" value="Genomic_DNA"/>
</dbReference>
<dbReference type="AlphaFoldDB" id="A0AAW2LET3"/>
<name>A0AAW2LET3_9LAMI</name>
<protein>
    <submittedName>
        <fullName evidence="1">WD repeat-containing protein WRAP73</fullName>
    </submittedName>
</protein>
<dbReference type="InterPro" id="IPR036322">
    <property type="entry name" value="WD40_repeat_dom_sf"/>
</dbReference>
<reference evidence="1" key="2">
    <citation type="journal article" date="2024" name="Plant">
        <title>Genomic evolution and insights into agronomic trait innovations of Sesamum species.</title>
        <authorList>
            <person name="Miao H."/>
            <person name="Wang L."/>
            <person name="Qu L."/>
            <person name="Liu H."/>
            <person name="Sun Y."/>
            <person name="Le M."/>
            <person name="Wang Q."/>
            <person name="Wei S."/>
            <person name="Zheng Y."/>
            <person name="Lin W."/>
            <person name="Duan Y."/>
            <person name="Cao H."/>
            <person name="Xiong S."/>
            <person name="Wang X."/>
            <person name="Wei L."/>
            <person name="Li C."/>
            <person name="Ma Q."/>
            <person name="Ju M."/>
            <person name="Zhao R."/>
            <person name="Li G."/>
            <person name="Mu C."/>
            <person name="Tian Q."/>
            <person name="Mei H."/>
            <person name="Zhang T."/>
            <person name="Gao T."/>
            <person name="Zhang H."/>
        </authorList>
    </citation>
    <scope>NUCLEOTIDE SEQUENCE</scope>
    <source>
        <strain evidence="1">G01</strain>
    </source>
</reference>